<reference evidence="13" key="1">
    <citation type="journal article" date="2018" name="PLoS ONE">
        <title>Chinook salmon (Oncorhynchus tshawytscha) genome and transcriptome.</title>
        <authorList>
            <person name="Christensen K.A."/>
            <person name="Leong J.S."/>
            <person name="Sakhrani D."/>
            <person name="Biagi C.A."/>
            <person name="Minkley D.R."/>
            <person name="Withler R.E."/>
            <person name="Rondeau E.B."/>
            <person name="Koop B.F."/>
            <person name="Devlin R.H."/>
        </authorList>
    </citation>
    <scope>NUCLEOTIDE SEQUENCE [LARGE SCALE GENOMIC DNA]</scope>
</reference>
<keyword evidence="4" id="KW-0808">Transferase</keyword>
<evidence type="ECO:0008006" key="14">
    <source>
        <dbReference type="Google" id="ProtNLM"/>
    </source>
</evidence>
<keyword evidence="8" id="KW-0175">Coiled coil</keyword>
<feature type="region of interest" description="Disordered" evidence="9">
    <location>
        <begin position="1388"/>
        <end position="1502"/>
    </location>
</feature>
<dbReference type="Gene3D" id="3.30.60.20">
    <property type="match status" value="1"/>
</dbReference>
<dbReference type="Ensembl" id="ENSOTST00005120214.1">
    <property type="protein sequence ID" value="ENSOTSP00005149550.1"/>
    <property type="gene ID" value="ENSOTSG00005031831.2"/>
</dbReference>
<evidence type="ECO:0000256" key="6">
    <source>
        <dbReference type="ARBA" id="ARBA00047899"/>
    </source>
</evidence>
<keyword evidence="3" id="KW-0479">Metal-binding</keyword>
<protein>
    <recommendedName>
        <fullName evidence="14">Citron rho-interacting serine/threonine kinase b</fullName>
    </recommendedName>
</protein>
<proteinExistence type="predicted"/>
<dbReference type="InterPro" id="IPR011993">
    <property type="entry name" value="PH-like_dom_sf"/>
</dbReference>
<feature type="domain" description="CNH" evidence="11">
    <location>
        <begin position="1072"/>
        <end position="1362"/>
    </location>
</feature>
<evidence type="ECO:0000256" key="2">
    <source>
        <dbReference type="ARBA" id="ARBA00022553"/>
    </source>
</evidence>
<dbReference type="PANTHER" id="PTHR22988:SF71">
    <property type="entry name" value="CITRON RHO-INTERACTING KINASE"/>
    <property type="match status" value="1"/>
</dbReference>
<dbReference type="GO" id="GO:0046872">
    <property type="term" value="F:metal ion binding"/>
    <property type="evidence" value="ECO:0007669"/>
    <property type="project" value="UniProtKB-KW"/>
</dbReference>
<feature type="coiled-coil region" evidence="8">
    <location>
        <begin position="810"/>
        <end position="837"/>
    </location>
</feature>
<dbReference type="InterPro" id="IPR002219">
    <property type="entry name" value="PKC_DAG/PE"/>
</dbReference>
<dbReference type="SMART" id="SM00109">
    <property type="entry name" value="C1"/>
    <property type="match status" value="1"/>
</dbReference>
<evidence type="ECO:0000259" key="10">
    <source>
        <dbReference type="PROSITE" id="PS50081"/>
    </source>
</evidence>
<dbReference type="FunFam" id="3.30.60.20:FF:000018">
    <property type="entry name" value="Citron rho-interacting serine/threonine kinase"/>
    <property type="match status" value="1"/>
</dbReference>
<dbReference type="Proteomes" id="UP000694402">
    <property type="component" value="Unassembled WGS sequence"/>
</dbReference>
<keyword evidence="5" id="KW-0862">Zinc</keyword>
<feature type="coiled-coil region" evidence="8">
    <location>
        <begin position="549"/>
        <end position="720"/>
    </location>
</feature>
<feature type="compositionally biased region" description="Low complexity" evidence="9">
    <location>
        <begin position="1392"/>
        <end position="1407"/>
    </location>
</feature>
<reference evidence="12" key="3">
    <citation type="submission" date="2025-09" db="UniProtKB">
        <authorList>
            <consortium name="Ensembl"/>
        </authorList>
    </citation>
    <scope>IDENTIFICATION</scope>
</reference>
<evidence type="ECO:0000256" key="5">
    <source>
        <dbReference type="ARBA" id="ARBA00022833"/>
    </source>
</evidence>
<dbReference type="Pfam" id="PF00780">
    <property type="entry name" value="CNH"/>
    <property type="match status" value="1"/>
</dbReference>
<evidence type="ECO:0000256" key="9">
    <source>
        <dbReference type="SAM" id="MobiDB-lite"/>
    </source>
</evidence>
<evidence type="ECO:0000313" key="12">
    <source>
        <dbReference type="Ensembl" id="ENSOTSP00005149550.1"/>
    </source>
</evidence>
<feature type="coiled-coil region" evidence="8">
    <location>
        <begin position="391"/>
        <end position="524"/>
    </location>
</feature>
<dbReference type="CDD" id="cd20814">
    <property type="entry name" value="CRIK"/>
    <property type="match status" value="1"/>
</dbReference>
<feature type="compositionally biased region" description="Basic and acidic residues" evidence="9">
    <location>
        <begin position="1424"/>
        <end position="1488"/>
    </location>
</feature>
<feature type="compositionally biased region" description="Basic and acidic residues" evidence="9">
    <location>
        <begin position="886"/>
        <end position="906"/>
    </location>
</feature>
<feature type="compositionally biased region" description="Polar residues" evidence="9">
    <location>
        <begin position="871"/>
        <end position="884"/>
    </location>
</feature>
<evidence type="ECO:0000256" key="3">
    <source>
        <dbReference type="ARBA" id="ARBA00022723"/>
    </source>
</evidence>
<feature type="compositionally biased region" description="Polar residues" evidence="9">
    <location>
        <begin position="1489"/>
        <end position="1502"/>
    </location>
</feature>
<feature type="domain" description="Phorbol-ester/DAG-type" evidence="10">
    <location>
        <begin position="910"/>
        <end position="959"/>
    </location>
</feature>
<feature type="coiled-coil region" evidence="8">
    <location>
        <begin position="189"/>
        <end position="366"/>
    </location>
</feature>
<feature type="coiled-coil region" evidence="8">
    <location>
        <begin position="87"/>
        <end position="149"/>
    </location>
</feature>
<accession>A0AAZ3S8V8</accession>
<keyword evidence="1" id="KW-0723">Serine/threonine-protein kinase</keyword>
<comment type="catalytic activity">
    <reaction evidence="7">
        <text>L-seryl-[protein] + ATP = O-phospho-L-seryl-[protein] + ADP + H(+)</text>
        <dbReference type="Rhea" id="RHEA:17989"/>
        <dbReference type="Rhea" id="RHEA-COMP:9863"/>
        <dbReference type="Rhea" id="RHEA-COMP:11604"/>
        <dbReference type="ChEBI" id="CHEBI:15378"/>
        <dbReference type="ChEBI" id="CHEBI:29999"/>
        <dbReference type="ChEBI" id="CHEBI:30616"/>
        <dbReference type="ChEBI" id="CHEBI:83421"/>
        <dbReference type="ChEBI" id="CHEBI:456216"/>
        <dbReference type="EC" id="2.7.11.1"/>
    </reaction>
</comment>
<keyword evidence="13" id="KW-1185">Reference proteome</keyword>
<evidence type="ECO:0000313" key="13">
    <source>
        <dbReference type="Proteomes" id="UP000694402"/>
    </source>
</evidence>
<evidence type="ECO:0000256" key="4">
    <source>
        <dbReference type="ARBA" id="ARBA00022777"/>
    </source>
</evidence>
<evidence type="ECO:0000256" key="1">
    <source>
        <dbReference type="ARBA" id="ARBA00022527"/>
    </source>
</evidence>
<sequence length="1502" mass="172375">MEQEISLVQSKMSDLESVLQQKDVELKASETQRTILEQDLATYITECTSLKLSLEQARMEVSQEDDKALQLLHGIREQSNKLQEIKEQEYHAQLEEMRVAIRQLEEDLSAARRRSDLYESELKESRQSSEELKRKAADYQQRMQKLKRMMFSIFLFLFQTNTEQQVKIQDLQDKLAKAVKGSSETTDLLHSIRVAKERMERELERLQTKEDSSDSLRRRLRETEDGRKTLENQVKRLEIVERRECKLKEDMQSKAQQIQQMADRIMHLEESLRESQSTGQRVETHMEQKEKLYDEKIKVLENQMKADMADKEMLESSQSKYEEEVQEKCCIISEQKATINAMDSKMASLEQRIAELSEANKLAANSSIYTQKNMKAQEEMISELRQQKFYLESQAGKLEAQNAKLEEHLEKISQQEQSNKSRVLELETRLREMGLEHEEQKLEIKRQVTELTLSLQERVSQISGLQAARHSVESQLQQAKSELEDTTAEAEEEISTEHVSLSVITDLEEQLTQLTQENSELNRQNFYLSKQLDEATDETEERLQLGQDVDRLRREVADREMHLNNQKQNIETLKTTCTMLEEQVLELETLNDELLEKERQWDAWRGALEEEKNQAERRTREIQRLLDNEKQNRLRADQRNSEARQSIEQAVKEHKAEILALQEALKDQRLKAESLSDTLNELEKKHAMLEMNARSLQQKLESERELKQRLLDDQGNLQQQMDVQKSHIFRLTQGLQEALDQTDLLKTERTDLEYQLENIQAVFSHEKVKLEGTITQQSKLIDFLQARVDQGGSKKKKPVPLQYSDMKMALDKERSRCSELEDALQKMRLELRSLREEAVQYKPVDHGGTPATPGTSRQQMMMSAMVKSPEHQQGPSSLLATANSGRRKEVATPEGEERGRQRESVHHNTPHRFTVGLNMRAAKCTVCLDTVHFGRQAATCVECHALCHPKCSPCLPATCGLPGDCALHMAEALCRDKGSSPGLQLKEASGHVRLEGWMKQPRNGKRGQGWERKYVVLDGTKVTIYESDFPDKQRWVAVLESVVAGGRASREKAEADAKLLGNSLLKLEGDDRLDINCTLPLTDQIVLVGSEEGLYALNVIKNSLTHIPGLGSVFQIHIMKEHEKLLMIVGDERALCLVEIKKVKQSLAQSHLPAQSELEPFIFETVKGCHLFSAGRIDNGPCICAAMPNKITILRYNDNLNKFCIRKEIETLEPCSCIHLTSYSIIIGTNKFYEIEMKQYVLEEFLDKKDMSLASAVFASSCHSFPISIMQVTSTLQKEEYLLCFHEFGVFVDAYGRRSRTEEIKWSRLPLAFAYREPYLFVTYFNSLDVIEVQGHAALGPPVLAHLDIPNPRYLGPAISSGAIYLASSYQNKLRVICCKGNLVRESGELQRTGSSRGSPSKRGPPTYTEHISKRLASGPGSHEGLHREPSTPHRYREGRTEFRRDKSPARPLDREKSPGPRLDSRRERSPGRFDDHQRLHTGSDRRTQLTPVNKVWDQSSV</sequence>
<organism evidence="12 13">
    <name type="scientific">Oncorhynchus tshawytscha</name>
    <name type="common">Chinook salmon</name>
    <name type="synonym">Salmo tshawytscha</name>
    <dbReference type="NCBI Taxonomy" id="74940"/>
    <lineage>
        <taxon>Eukaryota</taxon>
        <taxon>Metazoa</taxon>
        <taxon>Chordata</taxon>
        <taxon>Craniata</taxon>
        <taxon>Vertebrata</taxon>
        <taxon>Euteleostomi</taxon>
        <taxon>Actinopterygii</taxon>
        <taxon>Neopterygii</taxon>
        <taxon>Teleostei</taxon>
        <taxon>Protacanthopterygii</taxon>
        <taxon>Salmoniformes</taxon>
        <taxon>Salmonidae</taxon>
        <taxon>Salmoninae</taxon>
        <taxon>Oncorhynchus</taxon>
    </lineage>
</organism>
<reference evidence="12" key="2">
    <citation type="submission" date="2025-08" db="UniProtKB">
        <authorList>
            <consortium name="Ensembl"/>
        </authorList>
    </citation>
    <scope>IDENTIFICATION</scope>
</reference>
<dbReference type="InterPro" id="IPR001180">
    <property type="entry name" value="CNH_dom"/>
</dbReference>
<evidence type="ECO:0000256" key="7">
    <source>
        <dbReference type="ARBA" id="ARBA00048679"/>
    </source>
</evidence>
<dbReference type="PROSITE" id="PS50219">
    <property type="entry name" value="CNH"/>
    <property type="match status" value="1"/>
</dbReference>
<dbReference type="GeneTree" id="ENSGT01030000234517"/>
<dbReference type="SMART" id="SM00036">
    <property type="entry name" value="CNH"/>
    <property type="match status" value="1"/>
</dbReference>
<gene>
    <name evidence="12" type="primary">LOC112263040</name>
</gene>
<feature type="region of interest" description="Disordered" evidence="9">
    <location>
        <begin position="868"/>
        <end position="906"/>
    </location>
</feature>
<keyword evidence="2" id="KW-0597">Phosphoprotein</keyword>
<dbReference type="SUPFAM" id="SSF57889">
    <property type="entry name" value="Cysteine-rich domain"/>
    <property type="match status" value="1"/>
</dbReference>
<dbReference type="InterPro" id="IPR046349">
    <property type="entry name" value="C1-like_sf"/>
</dbReference>
<dbReference type="Gene3D" id="2.30.29.30">
    <property type="entry name" value="Pleckstrin-homology domain (PH domain)/Phosphotyrosine-binding domain (PTB)"/>
    <property type="match status" value="1"/>
</dbReference>
<name>A0AAZ3S8V8_ONCTS</name>
<evidence type="ECO:0000259" key="11">
    <source>
        <dbReference type="PROSITE" id="PS50219"/>
    </source>
</evidence>
<keyword evidence="4" id="KW-0418">Kinase</keyword>
<evidence type="ECO:0000256" key="8">
    <source>
        <dbReference type="SAM" id="Coils"/>
    </source>
</evidence>
<dbReference type="InterPro" id="IPR050839">
    <property type="entry name" value="Rho-assoc_Ser/Thr_Kinase"/>
</dbReference>
<dbReference type="PROSITE" id="PS00479">
    <property type="entry name" value="ZF_DAG_PE_1"/>
    <property type="match status" value="1"/>
</dbReference>
<dbReference type="PROSITE" id="PS50081">
    <property type="entry name" value="ZF_DAG_PE_2"/>
    <property type="match status" value="1"/>
</dbReference>
<comment type="catalytic activity">
    <reaction evidence="6">
        <text>L-threonyl-[protein] + ATP = O-phospho-L-threonyl-[protein] + ADP + H(+)</text>
        <dbReference type="Rhea" id="RHEA:46608"/>
        <dbReference type="Rhea" id="RHEA-COMP:11060"/>
        <dbReference type="Rhea" id="RHEA-COMP:11605"/>
        <dbReference type="ChEBI" id="CHEBI:15378"/>
        <dbReference type="ChEBI" id="CHEBI:30013"/>
        <dbReference type="ChEBI" id="CHEBI:30616"/>
        <dbReference type="ChEBI" id="CHEBI:61977"/>
        <dbReference type="ChEBI" id="CHEBI:456216"/>
        <dbReference type="EC" id="2.7.11.1"/>
    </reaction>
</comment>
<dbReference type="PANTHER" id="PTHR22988">
    <property type="entry name" value="MYOTONIC DYSTROPHY S/T KINASE-RELATED"/>
    <property type="match status" value="1"/>
</dbReference>
<dbReference type="GO" id="GO:0004674">
    <property type="term" value="F:protein serine/threonine kinase activity"/>
    <property type="evidence" value="ECO:0007669"/>
    <property type="project" value="UniProtKB-KW"/>
</dbReference>